<evidence type="ECO:0000256" key="4">
    <source>
        <dbReference type="ARBA" id="ARBA00023284"/>
    </source>
</evidence>
<evidence type="ECO:0000256" key="1">
    <source>
        <dbReference type="ARBA" id="ARBA00004196"/>
    </source>
</evidence>
<dbReference type="InterPro" id="IPR036249">
    <property type="entry name" value="Thioredoxin-like_sf"/>
</dbReference>
<dbReference type="AlphaFoldDB" id="A0A5J4QZA9"/>
<dbReference type="InterPro" id="IPR050553">
    <property type="entry name" value="Thioredoxin_ResA/DsbE_sf"/>
</dbReference>
<gene>
    <name evidence="6" type="ORF">EZS27_024762</name>
</gene>
<reference evidence="6" key="1">
    <citation type="submission" date="2019-03" db="EMBL/GenBank/DDBJ databases">
        <title>Single cell metagenomics reveals metabolic interactions within the superorganism composed of flagellate Streblomastix strix and complex community of Bacteroidetes bacteria on its surface.</title>
        <authorList>
            <person name="Treitli S.C."/>
            <person name="Kolisko M."/>
            <person name="Husnik F."/>
            <person name="Keeling P."/>
            <person name="Hampl V."/>
        </authorList>
    </citation>
    <scope>NUCLEOTIDE SEQUENCE</scope>
    <source>
        <strain evidence="6">STM</strain>
    </source>
</reference>
<accession>A0A5J4QZA9</accession>
<evidence type="ECO:0000256" key="2">
    <source>
        <dbReference type="ARBA" id="ARBA00022748"/>
    </source>
</evidence>
<protein>
    <submittedName>
        <fullName evidence="6">Thiol-disulfide oxidoreductase ResA</fullName>
    </submittedName>
</protein>
<dbReference type="SUPFAM" id="SSF52833">
    <property type="entry name" value="Thioredoxin-like"/>
    <property type="match status" value="1"/>
</dbReference>
<evidence type="ECO:0000259" key="5">
    <source>
        <dbReference type="Pfam" id="PF14289"/>
    </source>
</evidence>
<dbReference type="GO" id="GO:0017004">
    <property type="term" value="P:cytochrome complex assembly"/>
    <property type="evidence" value="ECO:0007669"/>
    <property type="project" value="UniProtKB-KW"/>
</dbReference>
<keyword evidence="2" id="KW-0201">Cytochrome c-type biogenesis</keyword>
<comment type="subcellular location">
    <subcellularLocation>
        <location evidence="1">Cell envelope</location>
    </subcellularLocation>
</comment>
<name>A0A5J4QZA9_9ZZZZ</name>
<keyword evidence="4" id="KW-0676">Redox-active center</keyword>
<sequence length="361" mass="41632">MLTFVQEKKMRSYFFLLFTLICLLGCKHKTEQGKTYTTGNITGMGTDTIYLYGVDKPSDLIDTIYVKNDKFFHTIQVDTICQIMLLFNNGQTYPVFLDKKNSIDIKGNIEQLNLLDVKGNPVNEELTSFLQNLENKGTVSETSIEEKVDSFICKNNSSLASIYLLDKYFVRTERPDSKRIKLLIEAMTGELQDKPYVQRLKEIADRVKVMESGQTIPSFTLTNIKGKKISRFSTKSEYLLIHFWASWNTESRLANAALRKINRISINKEKKRKKKEKDNKKELDILGISLDTNKEDWKQAVKKDTLTWEQVCDFYGWSSDIVKQCAVLKLPTNVLIHSTGRIIAYNIKQDSLSLKLEELIK</sequence>
<evidence type="ECO:0000313" key="6">
    <source>
        <dbReference type="EMBL" id="KAA6326091.1"/>
    </source>
</evidence>
<evidence type="ECO:0000256" key="3">
    <source>
        <dbReference type="ARBA" id="ARBA00023157"/>
    </source>
</evidence>
<dbReference type="Gene3D" id="3.40.30.10">
    <property type="entry name" value="Glutaredoxin"/>
    <property type="match status" value="1"/>
</dbReference>
<keyword evidence="3" id="KW-1015">Disulfide bond</keyword>
<dbReference type="Pfam" id="PF14289">
    <property type="entry name" value="DUF4369"/>
    <property type="match status" value="1"/>
</dbReference>
<dbReference type="GO" id="GO:0030313">
    <property type="term" value="C:cell envelope"/>
    <property type="evidence" value="ECO:0007669"/>
    <property type="project" value="UniProtKB-SubCell"/>
</dbReference>
<organism evidence="6">
    <name type="scientific">termite gut metagenome</name>
    <dbReference type="NCBI Taxonomy" id="433724"/>
    <lineage>
        <taxon>unclassified sequences</taxon>
        <taxon>metagenomes</taxon>
        <taxon>organismal metagenomes</taxon>
    </lineage>
</organism>
<comment type="caution">
    <text evidence="6">The sequence shown here is derived from an EMBL/GenBank/DDBJ whole genome shotgun (WGS) entry which is preliminary data.</text>
</comment>
<dbReference type="EMBL" id="SNRY01002227">
    <property type="protein sequence ID" value="KAA6326091.1"/>
    <property type="molecule type" value="Genomic_DNA"/>
</dbReference>
<proteinExistence type="predicted"/>
<dbReference type="PANTHER" id="PTHR42852:SF6">
    <property type="entry name" value="THIOL:DISULFIDE INTERCHANGE PROTEIN DSBE"/>
    <property type="match status" value="1"/>
</dbReference>
<dbReference type="PANTHER" id="PTHR42852">
    <property type="entry name" value="THIOL:DISULFIDE INTERCHANGE PROTEIN DSBE"/>
    <property type="match status" value="1"/>
</dbReference>
<dbReference type="InterPro" id="IPR025380">
    <property type="entry name" value="DUF4369"/>
</dbReference>
<feature type="domain" description="DUF4369" evidence="5">
    <location>
        <begin position="38"/>
        <end position="126"/>
    </location>
</feature>